<proteinExistence type="predicted"/>
<dbReference type="Proteomes" id="UP000183255">
    <property type="component" value="Unassembled WGS sequence"/>
</dbReference>
<dbReference type="SUPFAM" id="SSF160214">
    <property type="entry name" value="FlaG-like"/>
    <property type="match status" value="1"/>
</dbReference>
<protein>
    <submittedName>
        <fullName evidence="1">FlaG protein</fullName>
    </submittedName>
</protein>
<evidence type="ECO:0000313" key="1">
    <source>
        <dbReference type="EMBL" id="SDI12413.1"/>
    </source>
</evidence>
<dbReference type="Gene3D" id="3.30.160.170">
    <property type="entry name" value="FlaG-like"/>
    <property type="match status" value="1"/>
</dbReference>
<evidence type="ECO:0000313" key="2">
    <source>
        <dbReference type="Proteomes" id="UP000183255"/>
    </source>
</evidence>
<dbReference type="PANTHER" id="PTHR37166:SF1">
    <property type="entry name" value="PROTEIN FLAG"/>
    <property type="match status" value="1"/>
</dbReference>
<name>A0A1G8I0J9_9CLOT</name>
<accession>A0A1G8I0J9</accession>
<reference evidence="1 2" key="1">
    <citation type="submission" date="2016-10" db="EMBL/GenBank/DDBJ databases">
        <authorList>
            <person name="de Groot N.N."/>
        </authorList>
    </citation>
    <scope>NUCLEOTIDE SEQUENCE [LARGE SCALE GENOMIC DNA]</scope>
    <source>
        <strain evidence="1 2">CGMCC 1.5058</strain>
    </source>
</reference>
<dbReference type="InterPro" id="IPR005186">
    <property type="entry name" value="FlaG"/>
</dbReference>
<dbReference type="AlphaFoldDB" id="A0A1G8I0J9"/>
<sequence length="124" mass="14345">MIQVSGISNEHVSAVTKVEPPKLARIESLLRDEKVMEFKRYPDPEEKMFTKEEVEKAVDSTNKILKEEHNAKYQFEIHEGTGRVMVNLVDMQTKEVLKEIPPEKILDLVANIWERLGLLVDERG</sequence>
<dbReference type="EMBL" id="FNDZ01000001">
    <property type="protein sequence ID" value="SDI12413.1"/>
    <property type="molecule type" value="Genomic_DNA"/>
</dbReference>
<dbReference type="InterPro" id="IPR035924">
    <property type="entry name" value="FlaG-like_sf"/>
</dbReference>
<dbReference type="PANTHER" id="PTHR37166">
    <property type="entry name" value="PROTEIN FLAG"/>
    <property type="match status" value="1"/>
</dbReference>
<organism evidence="1 2">
    <name type="scientific">Proteiniclasticum ruminis</name>
    <dbReference type="NCBI Taxonomy" id="398199"/>
    <lineage>
        <taxon>Bacteria</taxon>
        <taxon>Bacillati</taxon>
        <taxon>Bacillota</taxon>
        <taxon>Clostridia</taxon>
        <taxon>Eubacteriales</taxon>
        <taxon>Clostridiaceae</taxon>
        <taxon>Proteiniclasticum</taxon>
    </lineage>
</organism>
<gene>
    <name evidence="1" type="ORF">SAMN05421804_101736</name>
</gene>
<dbReference type="Pfam" id="PF03646">
    <property type="entry name" value="FlaG"/>
    <property type="match status" value="1"/>
</dbReference>